<keyword evidence="14 21" id="KW-0496">Mitochondrion</keyword>
<proteinExistence type="inferred from homology"/>
<name>Q15K45_9BILA</name>
<dbReference type="EMBL" id="DQ157889">
    <property type="protein sequence ID" value="AAZ76753.1"/>
    <property type="molecule type" value="Genomic_DNA"/>
</dbReference>
<dbReference type="EC" id="7.1.1.2" evidence="3"/>
<keyword evidence="5" id="KW-0813">Transport</keyword>
<evidence type="ECO:0000256" key="6">
    <source>
        <dbReference type="ARBA" id="ARBA00022660"/>
    </source>
</evidence>
<keyword evidence="6" id="KW-0679">Respiratory chain</keyword>
<evidence type="ECO:0000256" key="2">
    <source>
        <dbReference type="ARBA" id="ARBA00007012"/>
    </source>
</evidence>
<feature type="transmembrane region" description="Helical" evidence="18">
    <location>
        <begin position="157"/>
        <end position="180"/>
    </location>
</feature>
<evidence type="ECO:0000256" key="7">
    <source>
        <dbReference type="ARBA" id="ARBA00022692"/>
    </source>
</evidence>
<keyword evidence="15 18" id="KW-0472">Membrane</keyword>
<dbReference type="InterPro" id="IPR001750">
    <property type="entry name" value="ND/Mrp_TM"/>
</dbReference>
<feature type="chain" id="PRO_5004183400" description="NADH-ubiquinone oxidoreductase chain 2" evidence="19">
    <location>
        <begin position="25"/>
        <end position="252"/>
    </location>
</feature>
<evidence type="ECO:0000256" key="13">
    <source>
        <dbReference type="ARBA" id="ARBA00023075"/>
    </source>
</evidence>
<keyword evidence="13" id="KW-0830">Ubiquinone</keyword>
<dbReference type="PANTHER" id="PTHR46552">
    <property type="entry name" value="NADH-UBIQUINONE OXIDOREDUCTASE CHAIN 2"/>
    <property type="match status" value="1"/>
</dbReference>
<feature type="signal peptide" evidence="19">
    <location>
        <begin position="1"/>
        <end position="24"/>
    </location>
</feature>
<dbReference type="GO" id="GO:0008137">
    <property type="term" value="F:NADH dehydrogenase (ubiquinone) activity"/>
    <property type="evidence" value="ECO:0007669"/>
    <property type="project" value="UniProtKB-EC"/>
</dbReference>
<dbReference type="PANTHER" id="PTHR46552:SF1">
    <property type="entry name" value="NADH-UBIQUINONE OXIDOREDUCTASE CHAIN 2"/>
    <property type="match status" value="1"/>
</dbReference>
<reference evidence="21" key="1">
    <citation type="journal article" date="2006" name="Mol. Phylogenet. Evol.">
        <title>The complete mitochondrial genome of Flustrellidra hispida and the phylogenetic position of Bryozoa among the Metazoa.</title>
        <authorList>
            <person name="Waeschenbach A."/>
            <person name="Telford M.J."/>
            <person name="Porter J.S."/>
            <person name="Littlewood D.T."/>
        </authorList>
    </citation>
    <scope>NUCLEOTIDE SEQUENCE</scope>
</reference>
<accession>Q15K45</accession>
<evidence type="ECO:0000259" key="20">
    <source>
        <dbReference type="Pfam" id="PF00361"/>
    </source>
</evidence>
<feature type="transmembrane region" description="Helical" evidence="18">
    <location>
        <begin position="223"/>
        <end position="247"/>
    </location>
</feature>
<gene>
    <name evidence="21" type="primary">NAD2</name>
</gene>
<evidence type="ECO:0000256" key="1">
    <source>
        <dbReference type="ARBA" id="ARBA00004448"/>
    </source>
</evidence>
<evidence type="ECO:0000256" key="12">
    <source>
        <dbReference type="ARBA" id="ARBA00023027"/>
    </source>
</evidence>
<geneLocation type="mitochondrion" evidence="21"/>
<dbReference type="InterPro" id="IPR050175">
    <property type="entry name" value="Complex_I_Subunit_2"/>
</dbReference>
<keyword evidence="12" id="KW-0520">NAD</keyword>
<dbReference type="GO" id="GO:0006120">
    <property type="term" value="P:mitochondrial electron transport, NADH to ubiquinone"/>
    <property type="evidence" value="ECO:0007669"/>
    <property type="project" value="TreeGrafter"/>
</dbReference>
<keyword evidence="9" id="KW-1278">Translocase</keyword>
<keyword evidence="10" id="KW-0249">Electron transport</keyword>
<feature type="domain" description="NADH:quinone oxidoreductase/Mrp antiporter transmembrane" evidence="20">
    <location>
        <begin position="72"/>
        <end position="178"/>
    </location>
</feature>
<keyword evidence="19" id="KW-0732">Signal</keyword>
<evidence type="ECO:0000256" key="3">
    <source>
        <dbReference type="ARBA" id="ARBA00012944"/>
    </source>
</evidence>
<sequence length="252" mass="28593">MRYTSVMLTSIMLVGLLCVMSSDSHLIMWAGMELIMLGFIPFIVKHTHASVYYFLIQAVGGMSFLAGWATHTLLTISMLIKLGLFPFFAWVPPVISTMSWGAIFTLMTYMKIAPFYLTLHMWVPDYLMALGIASAAFLGVTAMSWKNLLAYSSIGHTSWLVLSMYDVTLFIFLWVFYFVCMTPFARHQKNLVSLYMLSGLPPSPLFLGKCLIVIHAWTMYGMLPGFLLTFVAVSSYMYMRFFVYYLCVVSGL</sequence>
<evidence type="ECO:0000256" key="17">
    <source>
        <dbReference type="ARBA" id="ARBA00049551"/>
    </source>
</evidence>
<comment type="catalytic activity">
    <reaction evidence="17">
        <text>a ubiquinone + NADH + 5 H(+)(in) = a ubiquinol + NAD(+) + 4 H(+)(out)</text>
        <dbReference type="Rhea" id="RHEA:29091"/>
        <dbReference type="Rhea" id="RHEA-COMP:9565"/>
        <dbReference type="Rhea" id="RHEA-COMP:9566"/>
        <dbReference type="ChEBI" id="CHEBI:15378"/>
        <dbReference type="ChEBI" id="CHEBI:16389"/>
        <dbReference type="ChEBI" id="CHEBI:17976"/>
        <dbReference type="ChEBI" id="CHEBI:57540"/>
        <dbReference type="ChEBI" id="CHEBI:57945"/>
        <dbReference type="EC" id="7.1.1.2"/>
    </reaction>
</comment>
<dbReference type="AlphaFoldDB" id="Q15K45"/>
<evidence type="ECO:0000256" key="16">
    <source>
        <dbReference type="ARBA" id="ARBA00031028"/>
    </source>
</evidence>
<comment type="similarity">
    <text evidence="2">Belongs to the complex I subunit 2 family.</text>
</comment>
<dbReference type="Pfam" id="PF00361">
    <property type="entry name" value="Proton_antipo_M"/>
    <property type="match status" value="1"/>
</dbReference>
<organism evidence="21">
    <name type="scientific">Flustrellidra hispida</name>
    <dbReference type="NCBI Taxonomy" id="97271"/>
    <lineage>
        <taxon>Eukaryota</taxon>
        <taxon>Metazoa</taxon>
        <taxon>Spiralia</taxon>
        <taxon>Lophotrochozoa</taxon>
        <taxon>Bryozoa</taxon>
        <taxon>Gymnolaemata</taxon>
        <taxon>Ctenostomatida</taxon>
        <taxon>Flustrellidridae</taxon>
        <taxon>Flustrellidra</taxon>
    </lineage>
</organism>
<evidence type="ECO:0000256" key="10">
    <source>
        <dbReference type="ARBA" id="ARBA00022982"/>
    </source>
</evidence>
<dbReference type="GO" id="GO:0005743">
    <property type="term" value="C:mitochondrial inner membrane"/>
    <property type="evidence" value="ECO:0007669"/>
    <property type="project" value="UniProtKB-SubCell"/>
</dbReference>
<protein>
    <recommendedName>
        <fullName evidence="4">NADH-ubiquinone oxidoreductase chain 2</fullName>
        <ecNumber evidence="3">7.1.1.2</ecNumber>
    </recommendedName>
    <alternativeName>
        <fullName evidence="16">NADH dehydrogenase subunit 2</fullName>
    </alternativeName>
</protein>
<keyword evidence="7 18" id="KW-0812">Transmembrane</keyword>
<evidence type="ECO:0000256" key="19">
    <source>
        <dbReference type="SAM" id="SignalP"/>
    </source>
</evidence>
<evidence type="ECO:0000256" key="9">
    <source>
        <dbReference type="ARBA" id="ARBA00022967"/>
    </source>
</evidence>
<evidence type="ECO:0000256" key="4">
    <source>
        <dbReference type="ARBA" id="ARBA00021008"/>
    </source>
</evidence>
<evidence type="ECO:0000256" key="8">
    <source>
        <dbReference type="ARBA" id="ARBA00022792"/>
    </source>
</evidence>
<evidence type="ECO:0000256" key="11">
    <source>
        <dbReference type="ARBA" id="ARBA00022989"/>
    </source>
</evidence>
<keyword evidence="11 18" id="KW-1133">Transmembrane helix</keyword>
<evidence type="ECO:0000256" key="5">
    <source>
        <dbReference type="ARBA" id="ARBA00022448"/>
    </source>
</evidence>
<evidence type="ECO:0000256" key="18">
    <source>
        <dbReference type="SAM" id="Phobius"/>
    </source>
</evidence>
<feature type="transmembrane region" description="Helical" evidence="18">
    <location>
        <begin position="192"/>
        <end position="217"/>
    </location>
</feature>
<evidence type="ECO:0000256" key="15">
    <source>
        <dbReference type="ARBA" id="ARBA00023136"/>
    </source>
</evidence>
<comment type="subcellular location">
    <subcellularLocation>
        <location evidence="1">Mitochondrion inner membrane</location>
        <topology evidence="1">Multi-pass membrane protein</topology>
    </subcellularLocation>
</comment>
<evidence type="ECO:0000256" key="14">
    <source>
        <dbReference type="ARBA" id="ARBA00023128"/>
    </source>
</evidence>
<keyword evidence="8" id="KW-0999">Mitochondrion inner membrane</keyword>
<evidence type="ECO:0000313" key="21">
    <source>
        <dbReference type="EMBL" id="AAZ76753.1"/>
    </source>
</evidence>
<feature type="transmembrane region" description="Helical" evidence="18">
    <location>
        <begin position="126"/>
        <end position="145"/>
    </location>
</feature>
<feature type="transmembrane region" description="Helical" evidence="18">
    <location>
        <begin position="97"/>
        <end position="119"/>
    </location>
</feature>